<evidence type="ECO:0000256" key="8">
    <source>
        <dbReference type="ARBA" id="ARBA00048679"/>
    </source>
</evidence>
<evidence type="ECO:0000313" key="14">
    <source>
        <dbReference type="Ensembl" id="ENSEBUP00000015957.1"/>
    </source>
</evidence>
<feature type="cross-link" description="Glycyl lysine isopeptide (Lys-Gly) (interchain with G-Cter in SUMO2)" evidence="11">
    <location>
        <position position="280"/>
    </location>
</feature>
<dbReference type="InterPro" id="IPR000719">
    <property type="entry name" value="Prot_kinase_dom"/>
</dbReference>
<dbReference type="PANTHER" id="PTHR24350">
    <property type="entry name" value="SERINE/THREONINE-PROTEIN KINASE IAL-RELATED"/>
    <property type="match status" value="1"/>
</dbReference>
<feature type="active site" description="Proton acceptor" evidence="9">
    <location>
        <position position="278"/>
    </location>
</feature>
<comment type="catalytic activity">
    <reaction evidence="8">
        <text>L-seryl-[protein] + ATP = O-phospho-L-seryl-[protein] + ADP + H(+)</text>
        <dbReference type="Rhea" id="RHEA:17989"/>
        <dbReference type="Rhea" id="RHEA-COMP:9863"/>
        <dbReference type="Rhea" id="RHEA-COMP:11604"/>
        <dbReference type="ChEBI" id="CHEBI:15378"/>
        <dbReference type="ChEBI" id="CHEBI:29999"/>
        <dbReference type="ChEBI" id="CHEBI:30616"/>
        <dbReference type="ChEBI" id="CHEBI:83421"/>
        <dbReference type="ChEBI" id="CHEBI:456216"/>
        <dbReference type="EC" id="2.7.11.1"/>
    </reaction>
</comment>
<accession>A0A8C4QKE2</accession>
<feature type="binding site" evidence="10">
    <location>
        <position position="189"/>
    </location>
    <ligand>
        <name>ATP</name>
        <dbReference type="ChEBI" id="CHEBI:30616"/>
    </ligand>
</feature>
<evidence type="ECO:0000256" key="7">
    <source>
        <dbReference type="ARBA" id="ARBA00047899"/>
    </source>
</evidence>
<reference evidence="14" key="1">
    <citation type="submission" date="2025-08" db="UniProtKB">
        <authorList>
            <consortium name="Ensembl"/>
        </authorList>
    </citation>
    <scope>IDENTIFICATION</scope>
</reference>
<dbReference type="Proteomes" id="UP000694388">
    <property type="component" value="Unplaced"/>
</dbReference>
<dbReference type="Pfam" id="PF00069">
    <property type="entry name" value="Pkinase"/>
    <property type="match status" value="1"/>
</dbReference>
<evidence type="ECO:0000256" key="11">
    <source>
        <dbReference type="PIRSR" id="PIRSR630616-3"/>
    </source>
</evidence>
<keyword evidence="3" id="KW-0808">Transferase</keyword>
<evidence type="ECO:0000256" key="12">
    <source>
        <dbReference type="SAM" id="MobiDB-lite"/>
    </source>
</evidence>
<dbReference type="Gene3D" id="2.60.200.20">
    <property type="match status" value="1"/>
</dbReference>
<evidence type="ECO:0000256" key="4">
    <source>
        <dbReference type="ARBA" id="ARBA00022741"/>
    </source>
</evidence>
<evidence type="ECO:0000313" key="15">
    <source>
        <dbReference type="Proteomes" id="UP000694388"/>
    </source>
</evidence>
<keyword evidence="5" id="KW-0418">Kinase</keyword>
<dbReference type="Ensembl" id="ENSEBUT00000016533.1">
    <property type="protein sequence ID" value="ENSEBUP00000015957.1"/>
    <property type="gene ID" value="ENSEBUG00000010036.1"/>
</dbReference>
<dbReference type="InterPro" id="IPR030616">
    <property type="entry name" value="Aur-like"/>
</dbReference>
<dbReference type="FunFam" id="1.10.510.10:FF:000571">
    <property type="entry name" value="Maternal embryonic leucine zipper kinase"/>
    <property type="match status" value="1"/>
</dbReference>
<dbReference type="GeneTree" id="ENSGT00800000124190"/>
<dbReference type="EC" id="2.7.11.1" evidence="1"/>
<dbReference type="InterPro" id="IPR008271">
    <property type="entry name" value="Ser/Thr_kinase_AS"/>
</dbReference>
<evidence type="ECO:0000259" key="13">
    <source>
        <dbReference type="PROSITE" id="PS50011"/>
    </source>
</evidence>
<name>A0A8C4QKE2_EPTBU</name>
<evidence type="ECO:0000256" key="3">
    <source>
        <dbReference type="ARBA" id="ARBA00022679"/>
    </source>
</evidence>
<dbReference type="PROSITE" id="PS50011">
    <property type="entry name" value="PROTEIN_KINASE_DOM"/>
    <property type="match status" value="1"/>
</dbReference>
<organism evidence="14 15">
    <name type="scientific">Eptatretus burgeri</name>
    <name type="common">Inshore hagfish</name>
    <dbReference type="NCBI Taxonomy" id="7764"/>
    <lineage>
        <taxon>Eukaryota</taxon>
        <taxon>Metazoa</taxon>
        <taxon>Chordata</taxon>
        <taxon>Craniata</taxon>
        <taxon>Vertebrata</taxon>
        <taxon>Cyclostomata</taxon>
        <taxon>Myxini</taxon>
        <taxon>Myxiniformes</taxon>
        <taxon>Myxinidae</taxon>
        <taxon>Eptatretinae</taxon>
        <taxon>Eptatretus</taxon>
    </lineage>
</organism>
<evidence type="ECO:0000256" key="10">
    <source>
        <dbReference type="PIRSR" id="PIRSR630616-2"/>
    </source>
</evidence>
<comment type="catalytic activity">
    <reaction evidence="7">
        <text>L-threonyl-[protein] + ATP = O-phospho-L-threonyl-[protein] + ADP + H(+)</text>
        <dbReference type="Rhea" id="RHEA:46608"/>
        <dbReference type="Rhea" id="RHEA-COMP:11060"/>
        <dbReference type="Rhea" id="RHEA-COMP:11605"/>
        <dbReference type="ChEBI" id="CHEBI:15378"/>
        <dbReference type="ChEBI" id="CHEBI:30013"/>
        <dbReference type="ChEBI" id="CHEBI:30616"/>
        <dbReference type="ChEBI" id="CHEBI:61977"/>
        <dbReference type="ChEBI" id="CHEBI:456216"/>
        <dbReference type="EC" id="2.7.11.1"/>
    </reaction>
</comment>
<dbReference type="PROSITE" id="PS00108">
    <property type="entry name" value="PROTEIN_KINASE_ST"/>
    <property type="match status" value="1"/>
</dbReference>
<dbReference type="GO" id="GO:0005524">
    <property type="term" value="F:ATP binding"/>
    <property type="evidence" value="ECO:0007669"/>
    <property type="project" value="UniProtKB-KW"/>
</dbReference>
<protein>
    <recommendedName>
        <fullName evidence="1">non-specific serine/threonine protein kinase</fullName>
        <ecNumber evidence="1">2.7.11.1</ecNumber>
    </recommendedName>
</protein>
<feature type="region of interest" description="Disordered" evidence="12">
    <location>
        <begin position="442"/>
        <end position="477"/>
    </location>
</feature>
<dbReference type="InterPro" id="IPR011009">
    <property type="entry name" value="Kinase-like_dom_sf"/>
</dbReference>
<sequence>MSVRSTVASFWYDMGHLCRASNLPVYPSPPPCESIIDVVFLNSSISPFFFVLPCLKSSGIPFIEDRSFNGTWLNNERLVHGQPKLIEDNSSLALCKKKPLRRVETSVHELQGLKSLMDKSAQNTSFEPEVTASRIVFNGNRTKVFVVRIFCGSNLMPPGFIGLRRLGCGICAEVHLAYGPESLNLVALKCIQKKNSGALVKREVEILKSVCHPCIVRLDGVVETDLAVHLVLEYVPGGDLFKLIKTRTWLDEYTSGIIFYQLALALQYLHNKGIVHRDVKPANVLLCSAEQGACLIKVSDFGLSRVLGPSNWLSTLCGTFLYAAPEVLGNGSHPRYSSPVDLWAAGVTLYACLFGRLPFLGEEEELRMAINQGWDGVSRVSRTTVNEGPKVSDDALDLLSKLLVVNPDNRLTSTDALAHCWLQKSEIPETVAGLMAPWKPPAPNFSQEAFSQSAAGECSLEPGEQVPMEDEHNPEQD</sequence>
<dbReference type="InterPro" id="IPR008984">
    <property type="entry name" value="SMAD_FHA_dom_sf"/>
</dbReference>
<keyword evidence="6 10" id="KW-0067">ATP-binding</keyword>
<keyword evidence="15" id="KW-1185">Reference proteome</keyword>
<evidence type="ECO:0000256" key="5">
    <source>
        <dbReference type="ARBA" id="ARBA00022777"/>
    </source>
</evidence>
<dbReference type="SUPFAM" id="SSF56112">
    <property type="entry name" value="Protein kinase-like (PK-like)"/>
    <property type="match status" value="1"/>
</dbReference>
<keyword evidence="2" id="KW-0723">Serine/threonine-protein kinase</keyword>
<evidence type="ECO:0000256" key="1">
    <source>
        <dbReference type="ARBA" id="ARBA00012513"/>
    </source>
</evidence>
<dbReference type="SMART" id="SM00220">
    <property type="entry name" value="S_TKc"/>
    <property type="match status" value="1"/>
</dbReference>
<dbReference type="AlphaFoldDB" id="A0A8C4QKE2"/>
<proteinExistence type="predicted"/>
<dbReference type="GO" id="GO:0004674">
    <property type="term" value="F:protein serine/threonine kinase activity"/>
    <property type="evidence" value="ECO:0007669"/>
    <property type="project" value="UniProtKB-KW"/>
</dbReference>
<feature type="compositionally biased region" description="Polar residues" evidence="12">
    <location>
        <begin position="444"/>
        <end position="454"/>
    </location>
</feature>
<evidence type="ECO:0000256" key="2">
    <source>
        <dbReference type="ARBA" id="ARBA00022527"/>
    </source>
</evidence>
<feature type="domain" description="Protein kinase" evidence="13">
    <location>
        <begin position="160"/>
        <end position="422"/>
    </location>
</feature>
<feature type="binding site" evidence="10">
    <location>
        <position position="300"/>
    </location>
    <ligand>
        <name>ATP</name>
        <dbReference type="ChEBI" id="CHEBI:30616"/>
    </ligand>
</feature>
<evidence type="ECO:0000256" key="9">
    <source>
        <dbReference type="PIRSR" id="PIRSR630616-1"/>
    </source>
</evidence>
<reference evidence="14" key="2">
    <citation type="submission" date="2025-09" db="UniProtKB">
        <authorList>
            <consortium name="Ensembl"/>
        </authorList>
    </citation>
    <scope>IDENTIFICATION</scope>
</reference>
<dbReference type="SUPFAM" id="SSF49879">
    <property type="entry name" value="SMAD/FHA domain"/>
    <property type="match status" value="1"/>
</dbReference>
<evidence type="ECO:0000256" key="6">
    <source>
        <dbReference type="ARBA" id="ARBA00022840"/>
    </source>
</evidence>
<keyword evidence="4 10" id="KW-0547">Nucleotide-binding</keyword>
<dbReference type="Gene3D" id="1.10.510.10">
    <property type="entry name" value="Transferase(Phosphotransferase) domain 1"/>
    <property type="match status" value="1"/>
</dbReference>